<sequence length="714" mass="80084" precursor="true">MRSIYRSTLCLLACLGISIGCALADELARVTGEQKKWHRVTVTLTGPTTSENATPNPFRDYRLTVRFRHLGSKKTYQVPGYFASDGNAAETGANAGDQWRVHFTPDEVGEWTWQAVLHSGKDIAVALDEQGQAVPLKTSEGTFEIANTDKKAPDARARGRLQDVGKRYLQWVETGESFLKGGANSPENFLAYADFDATPVKHRYKPHEQDWCDGDPTWKKSQGKGLVGVVNYLAAQDMNVQYFLTMNVNGDGDDVWPWISRDARDRFDCSKLDQWEIVFAHMDARGILKHVVFNEQENDQLLNEGELGPERKLYYREMIARFGHHLALAWNLGEETTNTHAQHGAYLDYIRRLDPYQHPIVMHCFPGHYDRVYTPLLGNKHFTGPSLQLADMQHVHIETIKWLDRSITRGRQWCVCLDEIGPARDGVVPDALDPKHDAVRHRVLWGNLLAGGGGVEYYFGWGHPHHDRALEDYRSRANMWKQTRIALEFMRNHLPFTEMSHADGLTRSDEDYCFADPCRVYAVYLPRGGETELDLGSSHESFTTQWFNPREGGDLQAGKSIAGPGWKKIGPPPADPTKDWVLLVREVSFAEAYTGPGRVLHFTLMDCDTNEAVPEFNPITEGATLPLSKLPKRLALRANTKPAQVGSVQFTYDGKKIGEAGATAPFALPRDVNGQYFPWKFEPGQHTVTAIPFAQGGGNGIAGKPVTLRLNVSK</sequence>
<dbReference type="OrthoDB" id="246387at2"/>
<keyword evidence="1" id="KW-0732">Signal</keyword>
<dbReference type="Gene3D" id="2.60.40.10">
    <property type="entry name" value="Immunoglobulins"/>
    <property type="match status" value="1"/>
</dbReference>
<name>A0A517Y8H8_9BACT</name>
<evidence type="ECO:0008006" key="6">
    <source>
        <dbReference type="Google" id="ProtNLM"/>
    </source>
</evidence>
<organism evidence="4 5">
    <name type="scientific">Anatilimnocola aggregata</name>
    <dbReference type="NCBI Taxonomy" id="2528021"/>
    <lineage>
        <taxon>Bacteria</taxon>
        <taxon>Pseudomonadati</taxon>
        <taxon>Planctomycetota</taxon>
        <taxon>Planctomycetia</taxon>
        <taxon>Pirellulales</taxon>
        <taxon>Pirellulaceae</taxon>
        <taxon>Anatilimnocola</taxon>
    </lineage>
</organism>
<dbReference type="PROSITE" id="PS51257">
    <property type="entry name" value="PROKAR_LIPOPROTEIN"/>
    <property type="match status" value="1"/>
</dbReference>
<dbReference type="Gene3D" id="3.20.20.80">
    <property type="entry name" value="Glycosidases"/>
    <property type="match status" value="1"/>
</dbReference>
<reference evidence="4 5" key="1">
    <citation type="submission" date="2019-02" db="EMBL/GenBank/DDBJ databases">
        <title>Deep-cultivation of Planctomycetes and their phenomic and genomic characterization uncovers novel biology.</title>
        <authorList>
            <person name="Wiegand S."/>
            <person name="Jogler M."/>
            <person name="Boedeker C."/>
            <person name="Pinto D."/>
            <person name="Vollmers J."/>
            <person name="Rivas-Marin E."/>
            <person name="Kohn T."/>
            <person name="Peeters S.H."/>
            <person name="Heuer A."/>
            <person name="Rast P."/>
            <person name="Oberbeckmann S."/>
            <person name="Bunk B."/>
            <person name="Jeske O."/>
            <person name="Meyerdierks A."/>
            <person name="Storesund J.E."/>
            <person name="Kallscheuer N."/>
            <person name="Luecker S."/>
            <person name="Lage O.M."/>
            <person name="Pohl T."/>
            <person name="Merkel B.J."/>
            <person name="Hornburger P."/>
            <person name="Mueller R.-W."/>
            <person name="Bruemmer F."/>
            <person name="Labrenz M."/>
            <person name="Spormann A.M."/>
            <person name="Op den Camp H."/>
            <person name="Overmann J."/>
            <person name="Amann R."/>
            <person name="Jetten M.S.M."/>
            <person name="Mascher T."/>
            <person name="Medema M.H."/>
            <person name="Devos D.P."/>
            <person name="Kaster A.-K."/>
            <person name="Ovreas L."/>
            <person name="Rohde M."/>
            <person name="Galperin M.Y."/>
            <person name="Jogler C."/>
        </authorList>
    </citation>
    <scope>NUCLEOTIDE SEQUENCE [LARGE SCALE GENOMIC DNA]</scope>
    <source>
        <strain evidence="4 5">ETA_A8</strain>
    </source>
</reference>
<dbReference type="Pfam" id="PF16586">
    <property type="entry name" value="DUF5060"/>
    <property type="match status" value="1"/>
</dbReference>
<evidence type="ECO:0000259" key="3">
    <source>
        <dbReference type="Pfam" id="PF16586"/>
    </source>
</evidence>
<feature type="signal peptide" evidence="1">
    <location>
        <begin position="1"/>
        <end position="24"/>
    </location>
</feature>
<proteinExistence type="predicted"/>
<gene>
    <name evidence="4" type="ORF">ETAA8_16270</name>
</gene>
<protein>
    <recommendedName>
        <fullName evidence="6">DUF5060 domain-containing protein</fullName>
    </recommendedName>
</protein>
<dbReference type="EMBL" id="CP036274">
    <property type="protein sequence ID" value="QDU26547.1"/>
    <property type="molecule type" value="Genomic_DNA"/>
</dbReference>
<evidence type="ECO:0000313" key="4">
    <source>
        <dbReference type="EMBL" id="QDU26547.1"/>
    </source>
</evidence>
<dbReference type="Proteomes" id="UP000315017">
    <property type="component" value="Chromosome"/>
</dbReference>
<dbReference type="InterPro" id="IPR024749">
    <property type="entry name" value="Collagen-bd_put"/>
</dbReference>
<dbReference type="KEGG" id="aagg:ETAA8_16270"/>
<dbReference type="AlphaFoldDB" id="A0A517Y8H8"/>
<evidence type="ECO:0000256" key="1">
    <source>
        <dbReference type="SAM" id="SignalP"/>
    </source>
</evidence>
<evidence type="ECO:0000259" key="2">
    <source>
        <dbReference type="Pfam" id="PF12904"/>
    </source>
</evidence>
<dbReference type="Pfam" id="PF12904">
    <property type="entry name" value="Collagen_bind_2"/>
    <property type="match status" value="1"/>
</dbReference>
<feature type="domain" description="DUF5060" evidence="3">
    <location>
        <begin position="34"/>
        <end position="115"/>
    </location>
</feature>
<dbReference type="RefSeq" id="WP_145087231.1">
    <property type="nucleotide sequence ID" value="NZ_CP036274.1"/>
</dbReference>
<dbReference type="InterPro" id="IPR013783">
    <property type="entry name" value="Ig-like_fold"/>
</dbReference>
<keyword evidence="5" id="KW-1185">Reference proteome</keyword>
<dbReference type="InterPro" id="IPR032260">
    <property type="entry name" value="DUF5060"/>
</dbReference>
<feature type="chain" id="PRO_5021940582" description="DUF5060 domain-containing protein" evidence="1">
    <location>
        <begin position="25"/>
        <end position="714"/>
    </location>
</feature>
<feature type="domain" description="Putative collagen-binding" evidence="2">
    <location>
        <begin position="510"/>
        <end position="584"/>
    </location>
</feature>
<accession>A0A517Y8H8</accession>
<evidence type="ECO:0000313" key="5">
    <source>
        <dbReference type="Proteomes" id="UP000315017"/>
    </source>
</evidence>